<comment type="caution">
    <text evidence="1">The sequence shown here is derived from an EMBL/GenBank/DDBJ whole genome shotgun (WGS) entry which is preliminary data.</text>
</comment>
<proteinExistence type="predicted"/>
<evidence type="ECO:0000313" key="1">
    <source>
        <dbReference type="EMBL" id="KAE8723835.1"/>
    </source>
</evidence>
<organism evidence="1 2">
    <name type="scientific">Hibiscus syriacus</name>
    <name type="common">Rose of Sharon</name>
    <dbReference type="NCBI Taxonomy" id="106335"/>
    <lineage>
        <taxon>Eukaryota</taxon>
        <taxon>Viridiplantae</taxon>
        <taxon>Streptophyta</taxon>
        <taxon>Embryophyta</taxon>
        <taxon>Tracheophyta</taxon>
        <taxon>Spermatophyta</taxon>
        <taxon>Magnoliopsida</taxon>
        <taxon>eudicotyledons</taxon>
        <taxon>Gunneridae</taxon>
        <taxon>Pentapetalae</taxon>
        <taxon>rosids</taxon>
        <taxon>malvids</taxon>
        <taxon>Malvales</taxon>
        <taxon>Malvaceae</taxon>
        <taxon>Malvoideae</taxon>
        <taxon>Hibiscus</taxon>
    </lineage>
</organism>
<dbReference type="AlphaFoldDB" id="A0A6A3C3S8"/>
<name>A0A6A3C3S8_HIBSY</name>
<keyword evidence="2" id="KW-1185">Reference proteome</keyword>
<evidence type="ECO:0000313" key="2">
    <source>
        <dbReference type="Proteomes" id="UP000436088"/>
    </source>
</evidence>
<reference evidence="1" key="1">
    <citation type="submission" date="2019-09" db="EMBL/GenBank/DDBJ databases">
        <title>Draft genome information of white flower Hibiscus syriacus.</title>
        <authorList>
            <person name="Kim Y.-M."/>
        </authorList>
    </citation>
    <scope>NUCLEOTIDE SEQUENCE [LARGE SCALE GENOMIC DNA]</scope>
    <source>
        <strain evidence="1">YM2019G1</strain>
    </source>
</reference>
<dbReference type="EMBL" id="VEPZ02000503">
    <property type="protein sequence ID" value="KAE8723835.1"/>
    <property type="molecule type" value="Genomic_DNA"/>
</dbReference>
<dbReference type="Proteomes" id="UP000436088">
    <property type="component" value="Unassembled WGS sequence"/>
</dbReference>
<accession>A0A6A3C3S8</accession>
<sequence length="75" mass="8437">MGETVEETELKKELQTVVNKILKDEDYGFETTIEAIKILSSLADLKIKKPLLGEIMGDIVALASTQVRFQCFKSF</sequence>
<gene>
    <name evidence="1" type="ORF">F3Y22_tig00011718pilonHSYRG00117</name>
</gene>
<protein>
    <submittedName>
        <fullName evidence="1">Uncharacterized protein</fullName>
    </submittedName>
</protein>